<dbReference type="AlphaFoldDB" id="A0A2T3A7L8"/>
<dbReference type="EMBL" id="KZ678444">
    <property type="protein sequence ID" value="PSR84367.1"/>
    <property type="molecule type" value="Genomic_DNA"/>
</dbReference>
<dbReference type="InParanoid" id="A0A2T3A7L8"/>
<keyword evidence="8" id="KW-1185">Reference proteome</keyword>
<keyword evidence="2" id="KW-0805">Transcription regulation</keyword>
<feature type="compositionally biased region" description="Low complexity" evidence="6">
    <location>
        <begin position="39"/>
        <end position="59"/>
    </location>
</feature>
<protein>
    <recommendedName>
        <fullName evidence="9">Transcription factor domain-containing protein</fullName>
    </recommendedName>
</protein>
<keyword evidence="3" id="KW-0238">DNA-binding</keyword>
<evidence type="ECO:0000313" key="8">
    <source>
        <dbReference type="Proteomes" id="UP000241462"/>
    </source>
</evidence>
<dbReference type="GO" id="GO:0000981">
    <property type="term" value="F:DNA-binding transcription factor activity, RNA polymerase II-specific"/>
    <property type="evidence" value="ECO:0007669"/>
    <property type="project" value="TreeGrafter"/>
</dbReference>
<dbReference type="Proteomes" id="UP000241462">
    <property type="component" value="Unassembled WGS sequence"/>
</dbReference>
<evidence type="ECO:0000256" key="4">
    <source>
        <dbReference type="ARBA" id="ARBA00023163"/>
    </source>
</evidence>
<dbReference type="PANTHER" id="PTHR31845:SF32">
    <property type="entry name" value="MISCELLANEOUS ZN(II)2CYS6 TRANSCRIPTION FACTOR (EUROFUNG)-RELATED"/>
    <property type="match status" value="1"/>
</dbReference>
<evidence type="ECO:0000313" key="7">
    <source>
        <dbReference type="EMBL" id="PSR84367.1"/>
    </source>
</evidence>
<name>A0A2T3A7L8_9PEZI</name>
<keyword evidence="5" id="KW-0539">Nucleus</keyword>
<evidence type="ECO:0000256" key="1">
    <source>
        <dbReference type="ARBA" id="ARBA00004123"/>
    </source>
</evidence>
<evidence type="ECO:0008006" key="9">
    <source>
        <dbReference type="Google" id="ProtNLM"/>
    </source>
</evidence>
<comment type="subcellular location">
    <subcellularLocation>
        <location evidence="1">Nucleus</location>
    </subcellularLocation>
</comment>
<dbReference type="GO" id="GO:0000976">
    <property type="term" value="F:transcription cis-regulatory region binding"/>
    <property type="evidence" value="ECO:0007669"/>
    <property type="project" value="TreeGrafter"/>
</dbReference>
<evidence type="ECO:0000256" key="2">
    <source>
        <dbReference type="ARBA" id="ARBA00023015"/>
    </source>
</evidence>
<dbReference type="InterPro" id="IPR051089">
    <property type="entry name" value="prtT"/>
</dbReference>
<accession>A0A2T3A7L8</accession>
<keyword evidence="4" id="KW-0804">Transcription</keyword>
<evidence type="ECO:0000256" key="3">
    <source>
        <dbReference type="ARBA" id="ARBA00023125"/>
    </source>
</evidence>
<dbReference type="OrthoDB" id="1600564at2759"/>
<feature type="region of interest" description="Disordered" evidence="6">
    <location>
        <begin position="1"/>
        <end position="59"/>
    </location>
</feature>
<organism evidence="7 8">
    <name type="scientific">Coniella lustricola</name>
    <dbReference type="NCBI Taxonomy" id="2025994"/>
    <lineage>
        <taxon>Eukaryota</taxon>
        <taxon>Fungi</taxon>
        <taxon>Dikarya</taxon>
        <taxon>Ascomycota</taxon>
        <taxon>Pezizomycotina</taxon>
        <taxon>Sordariomycetes</taxon>
        <taxon>Sordariomycetidae</taxon>
        <taxon>Diaporthales</taxon>
        <taxon>Schizoparmaceae</taxon>
        <taxon>Coniella</taxon>
    </lineage>
</organism>
<dbReference type="STRING" id="2025994.A0A2T3A7L8"/>
<evidence type="ECO:0000256" key="5">
    <source>
        <dbReference type="ARBA" id="ARBA00023242"/>
    </source>
</evidence>
<dbReference type="PANTHER" id="PTHR31845">
    <property type="entry name" value="FINGER DOMAIN PROTEIN, PUTATIVE-RELATED"/>
    <property type="match status" value="1"/>
</dbReference>
<proteinExistence type="predicted"/>
<dbReference type="GO" id="GO:0005634">
    <property type="term" value="C:nucleus"/>
    <property type="evidence" value="ECO:0007669"/>
    <property type="project" value="UniProtKB-SubCell"/>
</dbReference>
<sequence length="618" mass="68534">MTMPGQSKLEKKLDDLMTLLSAQATQDPNPGGAEQNKMPTPSASSISISTDSPSSSSVAAAPAIPHIKAPDVLIDMNSTSVVQLLRPSKTEEAKETSIIHSDIEAAASVNQITGSIAEKSLARFREAFILTFPAVHIPEDMTAGELRAHKPFLWLVIMALTAKDIAVQFALEETVWSVISRRVVVQQCVSLDLLLGVVCFAAWSHYFKQDRPFMTMLAQVAVAMAFEIGLQKDVAATSTKRTGSATNKSQLRYQARPERAKQVRTLEERRSILAVFHLTSASWTSYRKTEPLRWTRYLDRCLSVLAEGQETKLDILLATQVRCQIITNSLTCLQLDEDAREEVSNVPSKGLITAMLGRLNDLRQSLPEHILSDRIAQFYLTSAETTILESFLSIPQSLSTTTGRSTTATAATSNSRFRRLQDLESILTSVERWLSLFLDMPLAYWPGITMDTFSQFTHSLVVLFRLSTHDEPSCGWDRNEVRQRADVFAILDLVCERMEAVPAYLGQVNAEGPRSGLFFKTTYLLRAIKSLFAAETRDPSDQDAEREGSAAAFKVTGGLDLNGPEAVTTQDMQDATFENADVNFSLANEPWWLTDLLNIGPSWDVGPEELSYTPYVEY</sequence>
<reference evidence="7 8" key="1">
    <citation type="journal article" date="2018" name="Mycol. Prog.">
        <title>Coniella lustricola, a new species from submerged detritus.</title>
        <authorList>
            <person name="Raudabaugh D.B."/>
            <person name="Iturriaga T."/>
            <person name="Carver A."/>
            <person name="Mondo S."/>
            <person name="Pangilinan J."/>
            <person name="Lipzen A."/>
            <person name="He G."/>
            <person name="Amirebrahimi M."/>
            <person name="Grigoriev I.V."/>
            <person name="Miller A.N."/>
        </authorList>
    </citation>
    <scope>NUCLEOTIDE SEQUENCE [LARGE SCALE GENOMIC DNA]</scope>
    <source>
        <strain evidence="7 8">B22-T-1</strain>
    </source>
</reference>
<evidence type="ECO:0000256" key="6">
    <source>
        <dbReference type="SAM" id="MobiDB-lite"/>
    </source>
</evidence>
<gene>
    <name evidence="7" type="ORF">BD289DRAFT_262295</name>
</gene>